<dbReference type="GO" id="GO:0008270">
    <property type="term" value="F:zinc ion binding"/>
    <property type="evidence" value="ECO:0007669"/>
    <property type="project" value="InterPro"/>
</dbReference>
<keyword evidence="1" id="KW-0175">Coiled coil</keyword>
<keyword evidence="3" id="KW-1185">Reference proteome</keyword>
<name>A0A4Y2EF01_ARAVE</name>
<evidence type="ECO:0008006" key="4">
    <source>
        <dbReference type="Google" id="ProtNLM"/>
    </source>
</evidence>
<evidence type="ECO:0000256" key="1">
    <source>
        <dbReference type="SAM" id="Coils"/>
    </source>
</evidence>
<gene>
    <name evidence="2" type="ORF">AVEN_25346_1</name>
</gene>
<dbReference type="EMBL" id="BGPR01000593">
    <property type="protein sequence ID" value="GBM27723.1"/>
    <property type="molecule type" value="Genomic_DNA"/>
</dbReference>
<dbReference type="InterPro" id="IPR036875">
    <property type="entry name" value="Znf_CCHC_sf"/>
</dbReference>
<dbReference type="SUPFAM" id="SSF57756">
    <property type="entry name" value="Retrovirus zinc finger-like domains"/>
    <property type="match status" value="1"/>
</dbReference>
<evidence type="ECO:0000313" key="2">
    <source>
        <dbReference type="EMBL" id="GBM27723.1"/>
    </source>
</evidence>
<feature type="coiled-coil region" evidence="1">
    <location>
        <begin position="73"/>
        <end position="100"/>
    </location>
</feature>
<dbReference type="OrthoDB" id="430476at2759"/>
<comment type="caution">
    <text evidence="2">The sequence shown here is derived from an EMBL/GenBank/DDBJ whole genome shotgun (WGS) entry which is preliminary data.</text>
</comment>
<dbReference type="Proteomes" id="UP000499080">
    <property type="component" value="Unassembled WGS sequence"/>
</dbReference>
<accession>A0A4Y2EF01</accession>
<organism evidence="2 3">
    <name type="scientific">Araneus ventricosus</name>
    <name type="common">Orbweaver spider</name>
    <name type="synonym">Epeira ventricosa</name>
    <dbReference type="NCBI Taxonomy" id="182803"/>
    <lineage>
        <taxon>Eukaryota</taxon>
        <taxon>Metazoa</taxon>
        <taxon>Ecdysozoa</taxon>
        <taxon>Arthropoda</taxon>
        <taxon>Chelicerata</taxon>
        <taxon>Arachnida</taxon>
        <taxon>Araneae</taxon>
        <taxon>Araneomorphae</taxon>
        <taxon>Entelegynae</taxon>
        <taxon>Araneoidea</taxon>
        <taxon>Araneidae</taxon>
        <taxon>Araneus</taxon>
    </lineage>
</organism>
<reference evidence="2 3" key="1">
    <citation type="journal article" date="2019" name="Sci. Rep.">
        <title>Orb-weaving spider Araneus ventricosus genome elucidates the spidroin gene catalogue.</title>
        <authorList>
            <person name="Kono N."/>
            <person name="Nakamura H."/>
            <person name="Ohtoshi R."/>
            <person name="Moran D.A.P."/>
            <person name="Shinohara A."/>
            <person name="Yoshida Y."/>
            <person name="Fujiwara M."/>
            <person name="Mori M."/>
            <person name="Tomita M."/>
            <person name="Arakawa K."/>
        </authorList>
    </citation>
    <scope>NUCLEOTIDE SEQUENCE [LARGE SCALE GENOMIC DNA]</scope>
</reference>
<dbReference type="AlphaFoldDB" id="A0A4Y2EF01"/>
<evidence type="ECO:0000313" key="3">
    <source>
        <dbReference type="Proteomes" id="UP000499080"/>
    </source>
</evidence>
<sequence>MVLIRSVTTGGTSNTYCTPDGAVLGIEGADGAGQKCNRGAKFQTDIPHVTPAMYIILRLFLNRNLNGFSWLLLGDDKRTVDELTNQLGSYEREFKNREKDTANEQAALAVNDRKCKNTVPKHTVPNRKSSNYNYCYKKGHWAKSCPEWIADGKPAKPNQNDKFQRKDGVTANMSLLALH</sequence>
<proteinExistence type="predicted"/>
<protein>
    <recommendedName>
        <fullName evidence="4">CCHC-type domain-containing protein</fullName>
    </recommendedName>
</protein>
<dbReference type="GO" id="GO:0003676">
    <property type="term" value="F:nucleic acid binding"/>
    <property type="evidence" value="ECO:0007669"/>
    <property type="project" value="InterPro"/>
</dbReference>